<organism evidence="2 3">
    <name type="scientific">Fusarium torreyae</name>
    <dbReference type="NCBI Taxonomy" id="1237075"/>
    <lineage>
        <taxon>Eukaryota</taxon>
        <taxon>Fungi</taxon>
        <taxon>Dikarya</taxon>
        <taxon>Ascomycota</taxon>
        <taxon>Pezizomycotina</taxon>
        <taxon>Sordariomycetes</taxon>
        <taxon>Hypocreomycetidae</taxon>
        <taxon>Hypocreales</taxon>
        <taxon>Nectriaceae</taxon>
        <taxon>Fusarium</taxon>
    </lineage>
</organism>
<keyword evidence="3" id="KW-1185">Reference proteome</keyword>
<feature type="compositionally biased region" description="Basic and acidic residues" evidence="1">
    <location>
        <begin position="203"/>
        <end position="213"/>
    </location>
</feature>
<comment type="caution">
    <text evidence="2">The sequence shown here is derived from an EMBL/GenBank/DDBJ whole genome shotgun (WGS) entry which is preliminary data.</text>
</comment>
<feature type="region of interest" description="Disordered" evidence="1">
    <location>
        <begin position="287"/>
        <end position="353"/>
    </location>
</feature>
<feature type="compositionally biased region" description="Low complexity" evidence="1">
    <location>
        <begin position="128"/>
        <end position="148"/>
    </location>
</feature>
<dbReference type="Proteomes" id="UP001152049">
    <property type="component" value="Unassembled WGS sequence"/>
</dbReference>
<evidence type="ECO:0000256" key="1">
    <source>
        <dbReference type="SAM" id="MobiDB-lite"/>
    </source>
</evidence>
<proteinExistence type="predicted"/>
<feature type="region of interest" description="Disordered" evidence="1">
    <location>
        <begin position="124"/>
        <end position="268"/>
    </location>
</feature>
<accession>A0A9W8RSA2</accession>
<evidence type="ECO:0000313" key="2">
    <source>
        <dbReference type="EMBL" id="KAJ4251916.1"/>
    </source>
</evidence>
<gene>
    <name evidence="2" type="ORF">NW762_011216</name>
</gene>
<dbReference type="OrthoDB" id="1045822at2759"/>
<feature type="compositionally biased region" description="Basic and acidic residues" evidence="1">
    <location>
        <begin position="288"/>
        <end position="297"/>
    </location>
</feature>
<name>A0A9W8RSA2_9HYPO</name>
<feature type="compositionally biased region" description="Basic and acidic residues" evidence="1">
    <location>
        <begin position="344"/>
        <end position="353"/>
    </location>
</feature>
<protein>
    <submittedName>
        <fullName evidence="2">Uncharacterized protein</fullName>
    </submittedName>
</protein>
<evidence type="ECO:0000313" key="3">
    <source>
        <dbReference type="Proteomes" id="UP001152049"/>
    </source>
</evidence>
<sequence length="353" mass="39951">MRFLGKLPSASKNMGFKRSDKKLNNEKPGGWLYNDEDGVEDEASYCPCFVYSRSKFRLKEAENKNRNFYGRFISTLRGQVRRFYNIEGSSCTDFWEGCCFPSDTLTQIENEIILRERRKCSDGYKCEPPMSSSSSSTSPGSNSKTTTPDTEHDEPLPCIPEDTSEASATTRSGPSSRRSSRNKRRERSMAEDPVAPTDATLVHNHDLAKDPKAAYRTNKNHSLRDDTSTPTYPPSIHQLRTDTKAPASPPAVHKHDLSHDVTETSTKSKNHDIRFDQVNTFVPQLVESPEHDLHDKTTPGSYPDASHNLYDDMVNQTTRSPRPHTLEADEEVLSRPTNRGPHRLHQDRLNPVN</sequence>
<feature type="compositionally biased region" description="Basic and acidic residues" evidence="1">
    <location>
        <begin position="253"/>
        <end position="262"/>
    </location>
</feature>
<dbReference type="EMBL" id="JAOQAZ010000027">
    <property type="protein sequence ID" value="KAJ4251916.1"/>
    <property type="molecule type" value="Genomic_DNA"/>
</dbReference>
<dbReference type="AlphaFoldDB" id="A0A9W8RSA2"/>
<reference evidence="2" key="1">
    <citation type="submission" date="2022-09" db="EMBL/GenBank/DDBJ databases">
        <title>Fusarium specimens isolated from Avocado Roots.</title>
        <authorList>
            <person name="Stajich J."/>
            <person name="Roper C."/>
            <person name="Heimlech-Rivalta G."/>
        </authorList>
    </citation>
    <scope>NUCLEOTIDE SEQUENCE</scope>
    <source>
        <strain evidence="2">CF00136</strain>
    </source>
</reference>